<evidence type="ECO:0000256" key="6">
    <source>
        <dbReference type="SAM" id="SignalP"/>
    </source>
</evidence>
<keyword evidence="6" id="KW-0732">Signal</keyword>
<dbReference type="PANTHER" id="PTHR40980">
    <property type="entry name" value="PLUG DOMAIN-CONTAINING PROTEIN"/>
    <property type="match status" value="1"/>
</dbReference>
<dbReference type="InterPro" id="IPR000531">
    <property type="entry name" value="Beta-barrel_TonB"/>
</dbReference>
<keyword evidence="4" id="KW-0998">Cell outer membrane</keyword>
<dbReference type="Gene3D" id="2.170.130.10">
    <property type="entry name" value="TonB-dependent receptor, plug domain"/>
    <property type="match status" value="1"/>
</dbReference>
<dbReference type="InterPro" id="IPR012910">
    <property type="entry name" value="Plug_dom"/>
</dbReference>
<dbReference type="InterPro" id="IPR036942">
    <property type="entry name" value="Beta-barrel_TonB_sf"/>
</dbReference>
<gene>
    <name evidence="9" type="ORF">FHS02_002386</name>
</gene>
<evidence type="ECO:0000313" key="10">
    <source>
        <dbReference type="Proteomes" id="UP000584325"/>
    </source>
</evidence>
<organism evidence="9 10">
    <name type="scientific">Pseudoduganella umbonata</name>
    <dbReference type="NCBI Taxonomy" id="864828"/>
    <lineage>
        <taxon>Bacteria</taxon>
        <taxon>Pseudomonadati</taxon>
        <taxon>Pseudomonadota</taxon>
        <taxon>Betaproteobacteria</taxon>
        <taxon>Burkholderiales</taxon>
        <taxon>Oxalobacteraceae</taxon>
        <taxon>Telluria group</taxon>
        <taxon>Pseudoduganella</taxon>
    </lineage>
</organism>
<keyword evidence="5" id="KW-0798">TonB box</keyword>
<dbReference type="GO" id="GO:0009279">
    <property type="term" value="C:cell outer membrane"/>
    <property type="evidence" value="ECO:0007669"/>
    <property type="project" value="UniProtKB-SubCell"/>
</dbReference>
<dbReference type="SUPFAM" id="SSF56935">
    <property type="entry name" value="Porins"/>
    <property type="match status" value="1"/>
</dbReference>
<accession>A0A7W5EA81</accession>
<keyword evidence="9" id="KW-0675">Receptor</keyword>
<feature type="signal peptide" evidence="6">
    <location>
        <begin position="1"/>
        <end position="28"/>
    </location>
</feature>
<dbReference type="Proteomes" id="UP000584325">
    <property type="component" value="Unassembled WGS sequence"/>
</dbReference>
<evidence type="ECO:0000256" key="4">
    <source>
        <dbReference type="ARBA" id="ARBA00023237"/>
    </source>
</evidence>
<evidence type="ECO:0000256" key="1">
    <source>
        <dbReference type="ARBA" id="ARBA00004442"/>
    </source>
</evidence>
<proteinExistence type="inferred from homology"/>
<protein>
    <submittedName>
        <fullName evidence="9">TonB-dependent receptor</fullName>
    </submittedName>
</protein>
<dbReference type="Pfam" id="PF00593">
    <property type="entry name" value="TonB_dep_Rec_b-barrel"/>
    <property type="match status" value="1"/>
</dbReference>
<feature type="domain" description="TonB-dependent receptor-like beta-barrel" evidence="7">
    <location>
        <begin position="422"/>
        <end position="970"/>
    </location>
</feature>
<dbReference type="AlphaFoldDB" id="A0A7W5EA81"/>
<feature type="domain" description="TonB-dependent receptor plug" evidence="8">
    <location>
        <begin position="62"/>
        <end position="171"/>
    </location>
</feature>
<evidence type="ECO:0000313" key="9">
    <source>
        <dbReference type="EMBL" id="MBB3221579.1"/>
    </source>
</evidence>
<dbReference type="Gene3D" id="2.40.170.20">
    <property type="entry name" value="TonB-dependent receptor, beta-barrel domain"/>
    <property type="match status" value="1"/>
</dbReference>
<dbReference type="RefSeq" id="WP_307722198.1">
    <property type="nucleotide sequence ID" value="NZ_CP040017.1"/>
</dbReference>
<dbReference type="InterPro" id="IPR037066">
    <property type="entry name" value="Plug_dom_sf"/>
</dbReference>
<sequence length="1005" mass="110881">MGMRKQLRKRAIAIAVAQLAMMSGAAWAQDTAAGSEAQAPAAAVVTVTGQRAALNSAQKIKQNSDEIVDSIVAEDIGKLPDKSVTEVLQRVVGVTIDRMLAKGDDEHFSVEGSGVSIRGLNYVRSELNGRDSFSANGGRALNFEDVPPELMAGVDVYKSPSAEQVEGAVGGLVNLRTAMPFDFKGFKFGASLDTTYSELRKDRDRPSGSVLVSSRWKTGLGEFGALIDVASSNSKVRTDGFQVDAYFPRDDVRPGGRVWVPKAAQWRTMTYDRERDGIYGALQWKLNNDLRSSLTYFKSKYKIHWDENAVFASAEPYRVTPSADTVYDANGVMLTGTLETPNSTGINFGNDTRSADRESSTTDLAWNVEWRPSPAWTLSADVQRIRARTEAFDSTIATGILVPKERLDLTGRVPHITFDDSDRAFLVNPNNYFWDFTMEHRDASVANETAWRTDAKYAFDHPVLRDVRFGIRLTDRDSLNTNSNPSYNWAAVSEPWMLGSQIGQLASLGDPRFAGGASVRTFPNYFNGDAPAPPPMLFPDVALTTGYPGSYAKLHSYHEVLCAEFGSTCEPWKPAAWGTDPAGVNRQNEKTKALYTQLRFGWDDLRYPVDGNIGIRYVRTNMTAAGYTAFTPPANLIPEGYAVIGPAVPRIPAYAEARDYDHSYGNVLPSLNLRMKVSDRLQLRLAFSKGISRPDFSQLQGYTSLSQSITAERDEATRQIIVSSNNLTGTASGNPYLKPVSSKQLDLTAEYYWSQVGSFTVALFNKDLKDIIIKQLNSFTVNDTSGRPQEFIVDSPVNGAKGHARGVEMAYQQYFDMLPGWLSGFGVQANFTFVDSKKELYNPVYQEYCSGGSTQSNLNMALNGCDTDGRTFGNLPLEGLSRRAANLAFMYDKGPWSARVAYAWRSKSLLTASGTRGGQALDTNPASPTFGQRNLNWSLPVWTDQYGQVDASLFYKINEHATFGLEGTNLTDAIFRQVMQQHIGMKGRAWFSSGPRYSAKLRINF</sequence>
<keyword evidence="3 5" id="KW-0472">Membrane</keyword>
<comment type="similarity">
    <text evidence="2 5">Belongs to the TonB-dependent receptor family.</text>
</comment>
<comment type="subcellular location">
    <subcellularLocation>
        <location evidence="1 5">Cell outer membrane</location>
    </subcellularLocation>
</comment>
<dbReference type="EMBL" id="JACHXS010000003">
    <property type="protein sequence ID" value="MBB3221579.1"/>
    <property type="molecule type" value="Genomic_DNA"/>
</dbReference>
<evidence type="ECO:0000256" key="2">
    <source>
        <dbReference type="ARBA" id="ARBA00009810"/>
    </source>
</evidence>
<evidence type="ECO:0000256" key="5">
    <source>
        <dbReference type="RuleBase" id="RU003357"/>
    </source>
</evidence>
<reference evidence="9 10" key="1">
    <citation type="submission" date="2020-08" db="EMBL/GenBank/DDBJ databases">
        <title>Genomic Encyclopedia of Type Strains, Phase III (KMG-III): the genomes of soil and plant-associated and newly described type strains.</title>
        <authorList>
            <person name="Whitman W."/>
        </authorList>
    </citation>
    <scope>NUCLEOTIDE SEQUENCE [LARGE SCALE GENOMIC DNA]</scope>
    <source>
        <strain evidence="9 10">CECT 7753</strain>
    </source>
</reference>
<dbReference type="NCBIfam" id="TIGR01782">
    <property type="entry name" value="TonB-Xanth-Caul"/>
    <property type="match status" value="1"/>
</dbReference>
<dbReference type="InterPro" id="IPR010104">
    <property type="entry name" value="TonB_rcpt_bac"/>
</dbReference>
<evidence type="ECO:0000259" key="7">
    <source>
        <dbReference type="Pfam" id="PF00593"/>
    </source>
</evidence>
<evidence type="ECO:0000259" key="8">
    <source>
        <dbReference type="Pfam" id="PF07715"/>
    </source>
</evidence>
<dbReference type="Pfam" id="PF07715">
    <property type="entry name" value="Plug"/>
    <property type="match status" value="1"/>
</dbReference>
<comment type="caution">
    <text evidence="9">The sequence shown here is derived from an EMBL/GenBank/DDBJ whole genome shotgun (WGS) entry which is preliminary data.</text>
</comment>
<dbReference type="PANTHER" id="PTHR40980:SF3">
    <property type="entry name" value="TONB-DEPENDENT RECEPTOR-LIKE BETA-BARREL DOMAIN-CONTAINING PROTEIN"/>
    <property type="match status" value="1"/>
</dbReference>
<evidence type="ECO:0000256" key="3">
    <source>
        <dbReference type="ARBA" id="ARBA00023136"/>
    </source>
</evidence>
<name>A0A7W5EA81_9BURK</name>
<feature type="chain" id="PRO_5030601038" evidence="6">
    <location>
        <begin position="29"/>
        <end position="1005"/>
    </location>
</feature>